<evidence type="ECO:0000256" key="4">
    <source>
        <dbReference type="ARBA" id="ARBA00022452"/>
    </source>
</evidence>
<dbReference type="Proteomes" id="UP000249065">
    <property type="component" value="Unassembled WGS sequence"/>
</dbReference>
<dbReference type="PANTHER" id="PTHR32552:SF68">
    <property type="entry name" value="FERRICHROME OUTER MEMBRANE TRANSPORTER_PHAGE RECEPTOR"/>
    <property type="match status" value="1"/>
</dbReference>
<evidence type="ECO:0000313" key="19">
    <source>
        <dbReference type="Proteomes" id="UP000249065"/>
    </source>
</evidence>
<evidence type="ECO:0000256" key="7">
    <source>
        <dbReference type="ARBA" id="ARBA00022729"/>
    </source>
</evidence>
<comment type="subcellular location">
    <subcellularLocation>
        <location evidence="1 14">Cell outer membrane</location>
        <topology evidence="1 14">Multi-pass membrane protein</topology>
    </subcellularLocation>
</comment>
<keyword evidence="7" id="KW-0732">Signal</keyword>
<dbReference type="InterPro" id="IPR012910">
    <property type="entry name" value="Plug_dom"/>
</dbReference>
<evidence type="ECO:0000256" key="11">
    <source>
        <dbReference type="ARBA" id="ARBA00023136"/>
    </source>
</evidence>
<proteinExistence type="inferred from homology"/>
<evidence type="ECO:0000256" key="13">
    <source>
        <dbReference type="ARBA" id="ARBA00023237"/>
    </source>
</evidence>
<dbReference type="OrthoDB" id="9760333at2"/>
<dbReference type="GO" id="GO:0015891">
    <property type="term" value="P:siderophore transport"/>
    <property type="evidence" value="ECO:0007669"/>
    <property type="project" value="InterPro"/>
</dbReference>
<evidence type="ECO:0000256" key="2">
    <source>
        <dbReference type="ARBA" id="ARBA00009810"/>
    </source>
</evidence>
<dbReference type="Gene3D" id="2.40.170.20">
    <property type="entry name" value="TonB-dependent receptor, beta-barrel domain"/>
    <property type="match status" value="1"/>
</dbReference>
<evidence type="ECO:0000256" key="10">
    <source>
        <dbReference type="ARBA" id="ARBA00023077"/>
    </source>
</evidence>
<organism evidence="18 19">
    <name type="scientific">Roseicella frigidaeris</name>
    <dbReference type="NCBI Taxonomy" id="2230885"/>
    <lineage>
        <taxon>Bacteria</taxon>
        <taxon>Pseudomonadati</taxon>
        <taxon>Pseudomonadota</taxon>
        <taxon>Alphaproteobacteria</taxon>
        <taxon>Acetobacterales</taxon>
        <taxon>Roseomonadaceae</taxon>
        <taxon>Roseicella</taxon>
    </lineage>
</organism>
<dbReference type="Pfam" id="PF07715">
    <property type="entry name" value="Plug"/>
    <property type="match status" value="1"/>
</dbReference>
<dbReference type="InterPro" id="IPR037066">
    <property type="entry name" value="Plug_dom_sf"/>
</dbReference>
<dbReference type="CDD" id="cd01347">
    <property type="entry name" value="ligand_gated_channel"/>
    <property type="match status" value="1"/>
</dbReference>
<keyword evidence="3 14" id="KW-0813">Transport</keyword>
<protein>
    <submittedName>
        <fullName evidence="18">TonB-dependent siderophore receptor</fullName>
    </submittedName>
</protein>
<gene>
    <name evidence="18" type="ORF">DOO78_18395</name>
</gene>
<evidence type="ECO:0000256" key="3">
    <source>
        <dbReference type="ARBA" id="ARBA00022448"/>
    </source>
</evidence>
<keyword evidence="6 14" id="KW-0812">Transmembrane</keyword>
<accession>A0A327M592</accession>
<dbReference type="PANTHER" id="PTHR32552">
    <property type="entry name" value="FERRICHROME IRON RECEPTOR-RELATED"/>
    <property type="match status" value="1"/>
</dbReference>
<comment type="similarity">
    <text evidence="2 14 15">Belongs to the TonB-dependent receptor family.</text>
</comment>
<sequence length="701" mass="77086">MRINAGLPPATAPVRGFLAESAATGTKTNTPLIEAPQSISVIPRDQIEALAPQNLNSILRYTPGVAVDTRGTVSRLDQFTIRGFSATQFLDGMRVFGGRDANPSVDPYRLERVEVLRGPASVTYGQAGPGGLVNLVSKRPTETPYREFLLQGGSFGTFRAGADLSGALNENRSVLGRVVTSYSRSDTQIDQAREERYFIAPSLTLRPTADTTITLLGLYQRDPWGGTYGGVPAYGSVLYNPYGKTRSSFWDGDPSFDRLNRTQYQLGYAAEHRFNENLVARQNFRWSHTDFYYRQANYTTLSANYRTAPRGMTGTQGDFDTITLDNQLEGRFGTGPVNHTLLGGLDYFRVDSDTSAGSVQAGVPSIDIFAPVYGVRMPNLTYSTRTLQNQSGVGLYLQDQMRWGPITVHLSGRHDWYDSLTRATALATGAVTRTPFDTSAFTGRAAILYQTNIGLVPYYSYTESFEPQTGTFAPARGGGPFEPTTGQQHEVGIRYQPPGVNALFTAALFDLRRQNVLTTDPENITYSVQSGEIRTRGAELEARATLARGINLVASYTYLDSEYTSSNSTVTLDRLLGTRTTTRPQRGTVPTSVPNHMASAFLQYSFQPDTRMQGLTVGGGVRYVGQSWGDPANTLRVPDVTLLDLMARYELGHLSPSLNGASLQLNVSNLTDEKYVSSCFSYGFCFWGYRRSALATLRYRF</sequence>
<dbReference type="FunFam" id="2.170.130.10:FF:000001">
    <property type="entry name" value="Catecholate siderophore TonB-dependent receptor"/>
    <property type="match status" value="1"/>
</dbReference>
<reference evidence="19" key="1">
    <citation type="submission" date="2018-06" db="EMBL/GenBank/DDBJ databases">
        <authorList>
            <person name="Khan S.A."/>
        </authorList>
    </citation>
    <scope>NUCLEOTIDE SEQUENCE [LARGE SCALE GENOMIC DNA]</scope>
    <source>
        <strain evidence="19">DB-1506</strain>
    </source>
</reference>
<keyword evidence="12 18" id="KW-0675">Receptor</keyword>
<feature type="domain" description="TonB-dependent receptor-like beta-barrel" evidence="16">
    <location>
        <begin position="207"/>
        <end position="670"/>
    </location>
</feature>
<dbReference type="GO" id="GO:0015344">
    <property type="term" value="F:siderophore uptake transmembrane transporter activity"/>
    <property type="evidence" value="ECO:0007669"/>
    <property type="project" value="TreeGrafter"/>
</dbReference>
<dbReference type="NCBIfam" id="TIGR01783">
    <property type="entry name" value="TonB-siderophor"/>
    <property type="match status" value="1"/>
</dbReference>
<dbReference type="GO" id="GO:0009279">
    <property type="term" value="C:cell outer membrane"/>
    <property type="evidence" value="ECO:0007669"/>
    <property type="project" value="UniProtKB-SubCell"/>
</dbReference>
<keyword evidence="10 15" id="KW-0798">TonB box</keyword>
<keyword evidence="4 14" id="KW-1134">Transmembrane beta strand</keyword>
<evidence type="ECO:0000256" key="8">
    <source>
        <dbReference type="ARBA" id="ARBA00023004"/>
    </source>
</evidence>
<dbReference type="AlphaFoldDB" id="A0A327M592"/>
<evidence type="ECO:0000256" key="5">
    <source>
        <dbReference type="ARBA" id="ARBA00022496"/>
    </source>
</evidence>
<dbReference type="Pfam" id="PF00593">
    <property type="entry name" value="TonB_dep_Rec_b-barrel"/>
    <property type="match status" value="1"/>
</dbReference>
<dbReference type="InterPro" id="IPR036942">
    <property type="entry name" value="Beta-barrel_TonB_sf"/>
</dbReference>
<evidence type="ECO:0000256" key="1">
    <source>
        <dbReference type="ARBA" id="ARBA00004571"/>
    </source>
</evidence>
<dbReference type="GO" id="GO:0038023">
    <property type="term" value="F:signaling receptor activity"/>
    <property type="evidence" value="ECO:0007669"/>
    <property type="project" value="InterPro"/>
</dbReference>
<keyword evidence="8" id="KW-0408">Iron</keyword>
<dbReference type="PROSITE" id="PS52016">
    <property type="entry name" value="TONB_DEPENDENT_REC_3"/>
    <property type="match status" value="1"/>
</dbReference>
<dbReference type="Gene3D" id="2.170.130.10">
    <property type="entry name" value="TonB-dependent receptor, plug domain"/>
    <property type="match status" value="1"/>
</dbReference>
<dbReference type="InterPro" id="IPR010105">
    <property type="entry name" value="TonB_sidphr_rcpt"/>
</dbReference>
<evidence type="ECO:0000256" key="14">
    <source>
        <dbReference type="PROSITE-ProRule" id="PRU01360"/>
    </source>
</evidence>
<dbReference type="InterPro" id="IPR000531">
    <property type="entry name" value="Beta-barrel_TonB"/>
</dbReference>
<dbReference type="SUPFAM" id="SSF56935">
    <property type="entry name" value="Porins"/>
    <property type="match status" value="1"/>
</dbReference>
<evidence type="ECO:0000256" key="12">
    <source>
        <dbReference type="ARBA" id="ARBA00023170"/>
    </source>
</evidence>
<feature type="domain" description="TonB-dependent receptor plug" evidence="17">
    <location>
        <begin position="32"/>
        <end position="131"/>
    </location>
</feature>
<evidence type="ECO:0000256" key="9">
    <source>
        <dbReference type="ARBA" id="ARBA00023065"/>
    </source>
</evidence>
<evidence type="ECO:0000313" key="18">
    <source>
        <dbReference type="EMBL" id="RAI57595.1"/>
    </source>
</evidence>
<keyword evidence="5" id="KW-0410">Iron transport</keyword>
<dbReference type="EMBL" id="QLIX01000016">
    <property type="protein sequence ID" value="RAI57595.1"/>
    <property type="molecule type" value="Genomic_DNA"/>
</dbReference>
<evidence type="ECO:0000259" key="16">
    <source>
        <dbReference type="Pfam" id="PF00593"/>
    </source>
</evidence>
<keyword evidence="11 14" id="KW-0472">Membrane</keyword>
<evidence type="ECO:0000256" key="15">
    <source>
        <dbReference type="RuleBase" id="RU003357"/>
    </source>
</evidence>
<comment type="caution">
    <text evidence="18">The sequence shown here is derived from an EMBL/GenBank/DDBJ whole genome shotgun (WGS) entry which is preliminary data.</text>
</comment>
<keyword evidence="9" id="KW-0406">Ion transport</keyword>
<keyword evidence="19" id="KW-1185">Reference proteome</keyword>
<name>A0A327M592_9PROT</name>
<keyword evidence="13 14" id="KW-0998">Cell outer membrane</keyword>
<evidence type="ECO:0000259" key="17">
    <source>
        <dbReference type="Pfam" id="PF07715"/>
    </source>
</evidence>
<evidence type="ECO:0000256" key="6">
    <source>
        <dbReference type="ARBA" id="ARBA00022692"/>
    </source>
</evidence>
<dbReference type="InterPro" id="IPR039426">
    <property type="entry name" value="TonB-dep_rcpt-like"/>
</dbReference>